<evidence type="ECO:0000313" key="2">
    <source>
        <dbReference type="EMBL" id="MCF5108883.1"/>
    </source>
</evidence>
<name>A0ABS9FAZ0_9PSED</name>
<protein>
    <recommendedName>
        <fullName evidence="4">Integrase</fullName>
    </recommendedName>
</protein>
<evidence type="ECO:0008006" key="4">
    <source>
        <dbReference type="Google" id="ProtNLM"/>
    </source>
</evidence>
<evidence type="ECO:0000256" key="1">
    <source>
        <dbReference type="SAM" id="MobiDB-lite"/>
    </source>
</evidence>
<dbReference type="EMBL" id="WKED01000036">
    <property type="protein sequence ID" value="MCF5108883.1"/>
    <property type="molecule type" value="Genomic_DNA"/>
</dbReference>
<reference evidence="2 3" key="1">
    <citation type="submission" date="2019-11" db="EMBL/GenBank/DDBJ databases">
        <title>Epiphytic Pseudomonas syringae from cherry orchards.</title>
        <authorList>
            <person name="Hulin M.T."/>
        </authorList>
    </citation>
    <scope>NUCLEOTIDE SEQUENCE [LARGE SCALE GENOMIC DNA]</scope>
    <source>
        <strain evidence="2 3">PA-6-5B</strain>
    </source>
</reference>
<dbReference type="RefSeq" id="WP_200660990.1">
    <property type="nucleotide sequence ID" value="NZ_WKED01000036.1"/>
</dbReference>
<feature type="region of interest" description="Disordered" evidence="1">
    <location>
        <begin position="43"/>
        <end position="62"/>
    </location>
</feature>
<gene>
    <name evidence="2" type="ORF">GIW56_18755</name>
</gene>
<keyword evidence="3" id="KW-1185">Reference proteome</keyword>
<evidence type="ECO:0000313" key="3">
    <source>
        <dbReference type="Proteomes" id="UP000814003"/>
    </source>
</evidence>
<accession>A0ABS9FAZ0</accession>
<sequence>MTNLEGSMSVYRSAAHAIMRAMNVDSISLHKGAGWQNKCQAANWEPPKAENPCPLDKFDQLT</sequence>
<dbReference type="Proteomes" id="UP000814003">
    <property type="component" value="Unassembled WGS sequence"/>
</dbReference>
<organism evidence="2 3">
    <name type="scientific">Pseudomonas gessardii</name>
    <dbReference type="NCBI Taxonomy" id="78544"/>
    <lineage>
        <taxon>Bacteria</taxon>
        <taxon>Pseudomonadati</taxon>
        <taxon>Pseudomonadota</taxon>
        <taxon>Gammaproteobacteria</taxon>
        <taxon>Pseudomonadales</taxon>
        <taxon>Pseudomonadaceae</taxon>
        <taxon>Pseudomonas</taxon>
    </lineage>
</organism>
<comment type="caution">
    <text evidence="2">The sequence shown here is derived from an EMBL/GenBank/DDBJ whole genome shotgun (WGS) entry which is preliminary data.</text>
</comment>
<proteinExistence type="predicted"/>